<dbReference type="GO" id="GO:0031267">
    <property type="term" value="F:small GTPase binding"/>
    <property type="evidence" value="ECO:0007669"/>
    <property type="project" value="InterPro"/>
</dbReference>
<evidence type="ECO:0000256" key="1">
    <source>
        <dbReference type="ARBA" id="ARBA00004123"/>
    </source>
</evidence>
<dbReference type="InterPro" id="IPR001494">
    <property type="entry name" value="Importin-beta_N"/>
</dbReference>
<dbReference type="SUPFAM" id="SSF48371">
    <property type="entry name" value="ARM repeat"/>
    <property type="match status" value="1"/>
</dbReference>
<dbReference type="GO" id="GO:0006606">
    <property type="term" value="P:protein import into nucleus"/>
    <property type="evidence" value="ECO:0007669"/>
    <property type="project" value="EnsemblFungi"/>
</dbReference>
<dbReference type="PROSITE" id="PS50166">
    <property type="entry name" value="IMPORTIN_B_NT"/>
    <property type="match status" value="1"/>
</dbReference>
<dbReference type="PANTHER" id="PTHR10997">
    <property type="entry name" value="IMPORTIN-7, 8, 11"/>
    <property type="match status" value="1"/>
</dbReference>
<keyword evidence="10" id="KW-1185">Reference proteome</keyword>
<dbReference type="AlphaFoldDB" id="A0A1G4IQ72"/>
<dbReference type="Pfam" id="PF03810">
    <property type="entry name" value="IBN_N"/>
    <property type="match status" value="1"/>
</dbReference>
<dbReference type="InterPro" id="IPR016024">
    <property type="entry name" value="ARM-type_fold"/>
</dbReference>
<feature type="region of interest" description="Disordered" evidence="7">
    <location>
        <begin position="942"/>
        <end position="964"/>
    </location>
</feature>
<protein>
    <submittedName>
        <fullName evidence="9">LADA_0A07954g1_1</fullName>
    </submittedName>
</protein>
<comment type="subcellular location">
    <subcellularLocation>
        <location evidence="2">Cytoplasm</location>
    </subcellularLocation>
    <subcellularLocation>
        <location evidence="1">Nucleus</location>
    </subcellularLocation>
</comment>
<feature type="compositionally biased region" description="Acidic residues" evidence="7">
    <location>
        <begin position="950"/>
        <end position="964"/>
    </location>
</feature>
<dbReference type="GO" id="GO:0061608">
    <property type="term" value="F:nuclear import signal receptor activity"/>
    <property type="evidence" value="ECO:0007669"/>
    <property type="project" value="EnsemblFungi"/>
</dbReference>
<keyword evidence="4" id="KW-0963">Cytoplasm</keyword>
<dbReference type="Proteomes" id="UP000190274">
    <property type="component" value="Chromosome A"/>
</dbReference>
<keyword evidence="3" id="KW-0813">Transport</keyword>
<proteinExistence type="predicted"/>
<dbReference type="PANTHER" id="PTHR10997:SF18">
    <property type="entry name" value="D-IMPORTIN 7_RANBP7"/>
    <property type="match status" value="1"/>
</dbReference>
<evidence type="ECO:0000313" key="9">
    <source>
        <dbReference type="EMBL" id="SCU78830.1"/>
    </source>
</evidence>
<dbReference type="GO" id="GO:0005635">
    <property type="term" value="C:nuclear envelope"/>
    <property type="evidence" value="ECO:0007669"/>
    <property type="project" value="TreeGrafter"/>
</dbReference>
<dbReference type="SMART" id="SM00913">
    <property type="entry name" value="IBN_N"/>
    <property type="match status" value="1"/>
</dbReference>
<accession>A0A1G4IQ72</accession>
<evidence type="ECO:0000256" key="2">
    <source>
        <dbReference type="ARBA" id="ARBA00004496"/>
    </source>
</evidence>
<dbReference type="EMBL" id="LT598460">
    <property type="protein sequence ID" value="SCU78830.1"/>
    <property type="molecule type" value="Genomic_DNA"/>
</dbReference>
<dbReference type="FunFam" id="1.25.10.10:FF:000244">
    <property type="entry name" value="Nonsense-mediated mRNA decay protein"/>
    <property type="match status" value="1"/>
</dbReference>
<feature type="domain" description="Importin N-terminal" evidence="8">
    <location>
        <begin position="24"/>
        <end position="103"/>
    </location>
</feature>
<organism evidence="9 10">
    <name type="scientific">Lachancea dasiensis</name>
    <dbReference type="NCBI Taxonomy" id="1072105"/>
    <lineage>
        <taxon>Eukaryota</taxon>
        <taxon>Fungi</taxon>
        <taxon>Dikarya</taxon>
        <taxon>Ascomycota</taxon>
        <taxon>Saccharomycotina</taxon>
        <taxon>Saccharomycetes</taxon>
        <taxon>Saccharomycetales</taxon>
        <taxon>Saccharomycetaceae</taxon>
        <taxon>Lachancea</taxon>
    </lineage>
</organism>
<evidence type="ECO:0000313" key="10">
    <source>
        <dbReference type="Proteomes" id="UP000190274"/>
    </source>
</evidence>
<evidence type="ECO:0000259" key="8">
    <source>
        <dbReference type="PROSITE" id="PS50166"/>
    </source>
</evidence>
<gene>
    <name evidence="9" type="ORF">LADA_0A07954G</name>
</gene>
<evidence type="ECO:0000256" key="3">
    <source>
        <dbReference type="ARBA" id="ARBA00022448"/>
    </source>
</evidence>
<dbReference type="GO" id="GO:0005829">
    <property type="term" value="C:cytosol"/>
    <property type="evidence" value="ECO:0007669"/>
    <property type="project" value="TreeGrafter"/>
</dbReference>
<sequence length="1052" mass="120036">MDPSELWQCFARTLDHDHNVRSQAEAQLKLAGKAPGFLGACLDIISAADIPENIKLSASLYFKNKILYGWSDRQSSRNELLDVVVDNDEKPVVKDMFVKALLQSSIYSPNCIRLLQPALRTIVSEDYPKKQWNSLLESSFELLGSNDVNSAHVGLLCLSEVFRTFRWKENDSRQDLEHMIMQHFPPLLEFTSTTLLDGGKNIDNPKIGDMVKLVLKIYKFVTYHDLPFTLQRPESFIPWANLHVAIIQQPLSTQTIASLEPNSRKVQPWVKAKKWAYANMSRLFQRYASTSLSRKFAYDDFKMLFLQEFLPQLLQLYFQQIEQWSSGSVWLSDEAIHHILGFFEQAVVQKATWPLIKPYYSIILEHVIFPLLCPTEDTLETFDSDPQEYIHRNLETWDDDYSPDFAALSLLSTCVAKRGKSTLQPTVYFVTEKLNNGITNPAKIFECESSLRILSNILDRLCHKSSPFVNDVENLLGSLVFPFFQSSHQFLKARVCEICSKLGDQQFKSEKTLQTIYNGIITCFMEDNDCLPVELLAALAVQAFIHVPEFQGPISSSVVPMTQKLLRISNEIESDAVSGVLQEFVECFSEQLQPFGIELMNDLVQQFLKLAIELNDSSNFDINDINDYNNVPDDTDKQMAALGILSTSISILLSFENSHEIVKNLEQSFYPAAEFILKNGMEDFYREVCEFLENSTFLLRDVTPFSWKILELIGECNRKEESMVAFYLEDFMLAFNNYLVYGQEELRKNSFYSNILFEVYCKAVANEDNTLDDMVHIFELSQKIVLALGSSTNNVLYEKLLGDALTSIKNEANDLKKNITFAVTSFNVVIACFACDPWVTLQYMISQSALESFISLWFEYLIPNYKRVYDIKLSIMALLSIVSDVAAADIQAISFEVVVTKSSSLIISLLTVFPQALKTLEEKRKTYSAEEFGRNSAEDADWQDFQDYGDGGDDEDEEDDFEGNEEQYLELLNKRAQGLEFVDGNTDIFDSGDSFEDLEEDPLSGSVIDNVNVYQVLNSVLTSLQSDEAKYRMFTAEWSPEDQKTYSGLMNL</sequence>
<dbReference type="InterPro" id="IPR011989">
    <property type="entry name" value="ARM-like"/>
</dbReference>
<reference evidence="9 10" key="1">
    <citation type="submission" date="2016-03" db="EMBL/GenBank/DDBJ databases">
        <authorList>
            <person name="Devillers H."/>
        </authorList>
    </citation>
    <scope>NUCLEOTIDE SEQUENCE [LARGE SCALE GENOMIC DNA]</scope>
    <source>
        <strain evidence="9">CBS 10888</strain>
    </source>
</reference>
<evidence type="ECO:0000256" key="4">
    <source>
        <dbReference type="ARBA" id="ARBA00022490"/>
    </source>
</evidence>
<dbReference type="STRING" id="1266660.A0A1G4IQ72"/>
<keyword evidence="5" id="KW-0653">Protein transport</keyword>
<name>A0A1G4IQ72_9SACH</name>
<dbReference type="OrthoDB" id="760868at2759"/>
<evidence type="ECO:0000256" key="5">
    <source>
        <dbReference type="ARBA" id="ARBA00022927"/>
    </source>
</evidence>
<evidence type="ECO:0000256" key="7">
    <source>
        <dbReference type="SAM" id="MobiDB-lite"/>
    </source>
</evidence>
<keyword evidence="6" id="KW-0539">Nucleus</keyword>
<evidence type="ECO:0000256" key="6">
    <source>
        <dbReference type="ARBA" id="ARBA00023242"/>
    </source>
</evidence>
<dbReference type="Gene3D" id="1.25.10.10">
    <property type="entry name" value="Leucine-rich Repeat Variant"/>
    <property type="match status" value="1"/>
</dbReference>